<evidence type="ECO:0000256" key="1">
    <source>
        <dbReference type="ARBA" id="ARBA00022448"/>
    </source>
</evidence>
<keyword evidence="3" id="KW-0547">Nucleotide-binding</keyword>
<keyword evidence="9" id="KW-0472">Membrane</keyword>
<dbReference type="OrthoDB" id="9780942at2"/>
<dbReference type="GO" id="GO:0010043">
    <property type="term" value="P:response to zinc ion"/>
    <property type="evidence" value="ECO:0007669"/>
    <property type="project" value="TreeGrafter"/>
</dbReference>
<dbReference type="PANTHER" id="PTHR42734:SF9">
    <property type="entry name" value="ZINC IMPORT ATP-BINDING PROTEIN ZNUC"/>
    <property type="match status" value="1"/>
</dbReference>
<dbReference type="GO" id="GO:0005524">
    <property type="term" value="F:ATP binding"/>
    <property type="evidence" value="ECO:0007669"/>
    <property type="project" value="UniProtKB-KW"/>
</dbReference>
<dbReference type="AlphaFoldDB" id="A0A143DEN4"/>
<keyword evidence="4" id="KW-0862">Zinc</keyword>
<gene>
    <name evidence="11" type="ORF">AY555_04580</name>
</gene>
<dbReference type="GO" id="GO:0016887">
    <property type="term" value="F:ATP hydrolysis activity"/>
    <property type="evidence" value="ECO:0007669"/>
    <property type="project" value="InterPro"/>
</dbReference>
<dbReference type="InterPro" id="IPR003439">
    <property type="entry name" value="ABC_transporter-like_ATP-bd"/>
</dbReference>
<protein>
    <submittedName>
        <fullName evidence="11">Zinc ABC transporter ATP-binding protein</fullName>
    </submittedName>
</protein>
<evidence type="ECO:0000256" key="9">
    <source>
        <dbReference type="ARBA" id="ARBA00023136"/>
    </source>
</evidence>
<accession>A0A143DEN4</accession>
<feature type="domain" description="ABC transporter" evidence="10">
    <location>
        <begin position="7"/>
        <end position="223"/>
    </location>
</feature>
<name>A0A143DEN4_9PROT</name>
<evidence type="ECO:0000256" key="7">
    <source>
        <dbReference type="ARBA" id="ARBA00022967"/>
    </source>
</evidence>
<dbReference type="InterPro" id="IPR027417">
    <property type="entry name" value="P-loop_NTPase"/>
</dbReference>
<dbReference type="PROSITE" id="PS00211">
    <property type="entry name" value="ABC_TRANSPORTER_1"/>
    <property type="match status" value="1"/>
</dbReference>
<dbReference type="InterPro" id="IPR017871">
    <property type="entry name" value="ABC_transporter-like_CS"/>
</dbReference>
<proteinExistence type="predicted"/>
<evidence type="ECO:0000256" key="2">
    <source>
        <dbReference type="ARBA" id="ARBA00022475"/>
    </source>
</evidence>
<sequence length="266" mass="29222">MSTVPLISARGLVLVRDGRRILDNVDFSVAAGEIVTIVGPNGSGKTTLVRVLAGLETAGEGVLERSPGLRIGWLPQRLHVDRILPLTVYRLLSLTGRIREQEARTALEEAGVAHLFRARVQDLSGGEFQRVMLARTLLSRPHLLILDEPAQGVDYRGQTDLYDLIARLRTVHGCAVVMISHDLHVVMAATDRVVCLHHHVCCVGHPRMVARDPVWERLFGPEAAGHIAWYGHEGHHHHHNPDGTISADCSVHGHEAHTGPVPKDMK</sequence>
<dbReference type="InterPro" id="IPR050153">
    <property type="entry name" value="Metal_Ion_Import_ABC"/>
</dbReference>
<keyword evidence="1" id="KW-0813">Transport</keyword>
<dbReference type="Gene3D" id="3.40.50.300">
    <property type="entry name" value="P-loop containing nucleotide triphosphate hydrolases"/>
    <property type="match status" value="1"/>
</dbReference>
<keyword evidence="8" id="KW-0406">Ion transport</keyword>
<dbReference type="RefSeq" id="WP_066134037.1">
    <property type="nucleotide sequence ID" value="NZ_CP014525.1"/>
</dbReference>
<dbReference type="GO" id="GO:0006829">
    <property type="term" value="P:zinc ion transport"/>
    <property type="evidence" value="ECO:0007669"/>
    <property type="project" value="UniProtKB-KW"/>
</dbReference>
<reference evidence="11 12" key="1">
    <citation type="submission" date="2016-02" db="EMBL/GenBank/DDBJ databases">
        <title>Complete Genome of H5569, the type strain of the newly described species Haematospirillium jordaniae.</title>
        <authorList>
            <person name="Nicholson A.C."/>
            <person name="Humrighouse B.W."/>
            <person name="Loparov V."/>
            <person name="McQuiston J.R."/>
        </authorList>
    </citation>
    <scope>NUCLEOTIDE SEQUENCE [LARGE SCALE GENOMIC DNA]</scope>
    <source>
        <strain evidence="11 12">H5569</strain>
    </source>
</reference>
<keyword evidence="2" id="KW-1003">Cell membrane</keyword>
<keyword evidence="7" id="KW-1278">Translocase</keyword>
<keyword evidence="6" id="KW-0864">Zinc transport</keyword>
<dbReference type="PANTHER" id="PTHR42734">
    <property type="entry name" value="METAL TRANSPORT SYSTEM ATP-BINDING PROTEIN TM_0124-RELATED"/>
    <property type="match status" value="1"/>
</dbReference>
<dbReference type="SMART" id="SM00382">
    <property type="entry name" value="AAA"/>
    <property type="match status" value="1"/>
</dbReference>
<dbReference type="KEGG" id="hjo:AY555_04580"/>
<dbReference type="GeneID" id="53316426"/>
<dbReference type="Pfam" id="PF00005">
    <property type="entry name" value="ABC_tran"/>
    <property type="match status" value="1"/>
</dbReference>
<keyword evidence="12" id="KW-1185">Reference proteome</keyword>
<evidence type="ECO:0000313" key="12">
    <source>
        <dbReference type="Proteomes" id="UP000076066"/>
    </source>
</evidence>
<evidence type="ECO:0000313" key="11">
    <source>
        <dbReference type="EMBL" id="AMW34578.1"/>
    </source>
</evidence>
<dbReference type="InterPro" id="IPR003593">
    <property type="entry name" value="AAA+_ATPase"/>
</dbReference>
<organism evidence="11 12">
    <name type="scientific">Haematospirillum jordaniae</name>
    <dbReference type="NCBI Taxonomy" id="1549855"/>
    <lineage>
        <taxon>Bacteria</taxon>
        <taxon>Pseudomonadati</taxon>
        <taxon>Pseudomonadota</taxon>
        <taxon>Alphaproteobacteria</taxon>
        <taxon>Rhodospirillales</taxon>
        <taxon>Novispirillaceae</taxon>
        <taxon>Haematospirillum</taxon>
    </lineage>
</organism>
<dbReference type="EMBL" id="CP014525">
    <property type="protein sequence ID" value="AMW34578.1"/>
    <property type="molecule type" value="Genomic_DNA"/>
</dbReference>
<dbReference type="SUPFAM" id="SSF52540">
    <property type="entry name" value="P-loop containing nucleoside triphosphate hydrolases"/>
    <property type="match status" value="1"/>
</dbReference>
<evidence type="ECO:0000256" key="6">
    <source>
        <dbReference type="ARBA" id="ARBA00022906"/>
    </source>
</evidence>
<evidence type="ECO:0000256" key="8">
    <source>
        <dbReference type="ARBA" id="ARBA00023065"/>
    </source>
</evidence>
<dbReference type="PROSITE" id="PS50893">
    <property type="entry name" value="ABC_TRANSPORTER_2"/>
    <property type="match status" value="1"/>
</dbReference>
<evidence type="ECO:0000256" key="3">
    <source>
        <dbReference type="ARBA" id="ARBA00022741"/>
    </source>
</evidence>
<evidence type="ECO:0000256" key="5">
    <source>
        <dbReference type="ARBA" id="ARBA00022840"/>
    </source>
</evidence>
<evidence type="ECO:0000256" key="4">
    <source>
        <dbReference type="ARBA" id="ARBA00022833"/>
    </source>
</evidence>
<dbReference type="Proteomes" id="UP000076066">
    <property type="component" value="Chromosome"/>
</dbReference>
<dbReference type="STRING" id="1549855.AY555_04580"/>
<keyword evidence="5 11" id="KW-0067">ATP-binding</keyword>
<evidence type="ECO:0000259" key="10">
    <source>
        <dbReference type="PROSITE" id="PS50893"/>
    </source>
</evidence>